<evidence type="ECO:0000256" key="9">
    <source>
        <dbReference type="ARBA" id="ARBA00046271"/>
    </source>
</evidence>
<dbReference type="STRING" id="41688.A0A2N3NK85"/>
<keyword evidence="5 10" id="KW-0472">Membrane</keyword>
<dbReference type="GO" id="GO:0005778">
    <property type="term" value="C:peroxisomal membrane"/>
    <property type="evidence" value="ECO:0007669"/>
    <property type="project" value="UniProtKB-SubCell"/>
</dbReference>
<dbReference type="InParanoid" id="A0A2N3NK85"/>
<dbReference type="InterPro" id="IPR006785">
    <property type="entry name" value="Pex14_N"/>
</dbReference>
<dbReference type="OrthoDB" id="5549158at2759"/>
<comment type="subcellular location">
    <subcellularLocation>
        <location evidence="9 10">Peroxisome membrane</location>
    </subcellularLocation>
</comment>
<keyword evidence="2 10" id="KW-0813">Transport</keyword>
<dbReference type="GO" id="GO:0005102">
    <property type="term" value="F:signaling receptor binding"/>
    <property type="evidence" value="ECO:0007669"/>
    <property type="project" value="TreeGrafter"/>
</dbReference>
<reference evidence="14 15" key="1">
    <citation type="journal article" date="2017" name="G3 (Bethesda)">
        <title>First Draft Genome Sequence of the Pathogenic Fungus Lomentospora prolificans (Formerly Scedosporium prolificans).</title>
        <authorList>
            <person name="Luo R."/>
            <person name="Zimin A."/>
            <person name="Workman R."/>
            <person name="Fan Y."/>
            <person name="Pertea G."/>
            <person name="Grossman N."/>
            <person name="Wear M.P."/>
            <person name="Jia B."/>
            <person name="Miller H."/>
            <person name="Casadevall A."/>
            <person name="Timp W."/>
            <person name="Zhang S.X."/>
            <person name="Salzberg S.L."/>
        </authorList>
    </citation>
    <scope>NUCLEOTIDE SEQUENCE [LARGE SCALE GENOMIC DNA]</scope>
    <source>
        <strain evidence="14 15">JHH-5317</strain>
    </source>
</reference>
<dbReference type="VEuPathDB" id="FungiDB:jhhlp_000205"/>
<dbReference type="PANTHER" id="PTHR23058">
    <property type="entry name" value="PEROXISOMAL MEMBRANE PROTEIN PEX14"/>
    <property type="match status" value="1"/>
</dbReference>
<name>A0A2N3NK85_9PEZI</name>
<evidence type="ECO:0000256" key="5">
    <source>
        <dbReference type="ARBA" id="ARBA00023136"/>
    </source>
</evidence>
<comment type="function">
    <text evidence="10">Component of the PEX13-PEX14 docking complex, a translocon channel that specifically mediates the import of peroxisomal cargo proteins bound to PEX5 receptor. The PEX13-PEX14 docking complex forms a large import pore which can be opened to a diameter of about 9 nm. Mechanistically, PEX5 receptor along with cargo proteins associates with the PEX14 subunit of the PEX13-PEX14 docking complex in the cytosol, leading to the insertion of the receptor into the organelle membrane with the concomitant translocation of the cargo into the peroxisome matrix.</text>
</comment>
<evidence type="ECO:0000256" key="11">
    <source>
        <dbReference type="SAM" id="Coils"/>
    </source>
</evidence>
<keyword evidence="3 10" id="KW-0653">Protein transport</keyword>
<dbReference type="GO" id="GO:1990429">
    <property type="term" value="C:peroxisomal importomer complex"/>
    <property type="evidence" value="ECO:0007669"/>
    <property type="project" value="TreeGrafter"/>
</dbReference>
<evidence type="ECO:0000256" key="6">
    <source>
        <dbReference type="ARBA" id="ARBA00023140"/>
    </source>
</evidence>
<gene>
    <name evidence="14" type="ORF">jhhlp_000205</name>
</gene>
<dbReference type="InterPro" id="IPR036388">
    <property type="entry name" value="WH-like_DNA-bd_sf"/>
</dbReference>
<feature type="region of interest" description="Disordered" evidence="12">
    <location>
        <begin position="72"/>
        <end position="111"/>
    </location>
</feature>
<dbReference type="Proteomes" id="UP000233524">
    <property type="component" value="Unassembled WGS sequence"/>
</dbReference>
<dbReference type="PANTHER" id="PTHR23058:SF0">
    <property type="entry name" value="PEROXISOMAL MEMBRANE PROTEIN PEX14"/>
    <property type="match status" value="1"/>
</dbReference>
<evidence type="ECO:0000259" key="13">
    <source>
        <dbReference type="Pfam" id="PF04695"/>
    </source>
</evidence>
<evidence type="ECO:0000256" key="1">
    <source>
        <dbReference type="ARBA" id="ARBA00005443"/>
    </source>
</evidence>
<dbReference type="GO" id="GO:0016560">
    <property type="term" value="P:protein import into peroxisome matrix, docking"/>
    <property type="evidence" value="ECO:0007669"/>
    <property type="project" value="UniProtKB-UniRule"/>
</dbReference>
<sequence length="354" mass="38434">MPPSCLGLHAETESVLQLDEYTMAIREDLVASAAQFLQDPSVASSPIENRISFLRNKNLTQEEIDAALARAGGFTGPNESAPHPHASAQPPPPPQYYPQYAQPSPWLQPPPQVPKRDWRDWFIMATMVGGLGYGLYTVTKRYVYPMIAPPTPDRLEQDKKDISEQFDKTFGLVEQLARDTEALKAAEQDRTERLDTALSELESVMNELKSANRRREDDAQRLRDEIQALKEALPAALESQKTTADNRLKEVNSELLSLKTLISRMNTQTVTTAAPATQSRQINGNVNGHDAEPAKASVTQESPVSEEATPAPVAVAPKGNDGSSGSGSSTGKVSIPAWQLAMANKGDADAGSSS</sequence>
<keyword evidence="4" id="KW-0811">Translocation</keyword>
<evidence type="ECO:0000256" key="12">
    <source>
        <dbReference type="SAM" id="MobiDB-lite"/>
    </source>
</evidence>
<comment type="caution">
    <text evidence="14">The sequence shown here is derived from an EMBL/GenBank/DDBJ whole genome shotgun (WGS) entry which is preliminary data.</text>
</comment>
<keyword evidence="15" id="KW-1185">Reference proteome</keyword>
<dbReference type="Gene3D" id="1.10.10.10">
    <property type="entry name" value="Winged helix-like DNA-binding domain superfamily/Winged helix DNA-binding domain"/>
    <property type="match status" value="1"/>
</dbReference>
<evidence type="ECO:0000256" key="3">
    <source>
        <dbReference type="ARBA" id="ARBA00022927"/>
    </source>
</evidence>
<evidence type="ECO:0000256" key="7">
    <source>
        <dbReference type="ARBA" id="ARBA00029502"/>
    </source>
</evidence>
<feature type="domain" description="Peroxisome membrane anchor protein Pex14p N-terminal" evidence="13">
    <location>
        <begin position="26"/>
        <end position="70"/>
    </location>
</feature>
<evidence type="ECO:0000256" key="8">
    <source>
        <dbReference type="ARBA" id="ARBA00029691"/>
    </source>
</evidence>
<dbReference type="AlphaFoldDB" id="A0A2N3NK85"/>
<feature type="region of interest" description="Disordered" evidence="12">
    <location>
        <begin position="270"/>
        <end position="333"/>
    </location>
</feature>
<keyword evidence="6 10" id="KW-0576">Peroxisome</keyword>
<proteinExistence type="inferred from homology"/>
<dbReference type="EMBL" id="NLAX01000002">
    <property type="protein sequence ID" value="PKS12865.1"/>
    <property type="molecule type" value="Genomic_DNA"/>
</dbReference>
<comment type="similarity">
    <text evidence="1 10">Belongs to the peroxin-14 family.</text>
</comment>
<accession>A0A2N3NK85</accession>
<evidence type="ECO:0000256" key="10">
    <source>
        <dbReference type="RuleBase" id="RU367032"/>
    </source>
</evidence>
<dbReference type="FunFam" id="1.10.10.10:FF:000489">
    <property type="entry name" value="Putative peroxisomal membrane anchor protein"/>
    <property type="match status" value="1"/>
</dbReference>
<feature type="coiled-coil region" evidence="11">
    <location>
        <begin position="191"/>
        <end position="239"/>
    </location>
</feature>
<keyword evidence="11" id="KW-0175">Coiled coil</keyword>
<protein>
    <recommendedName>
        <fullName evidence="7 10">Peroxisomal membrane protein PEX14</fullName>
    </recommendedName>
    <alternativeName>
        <fullName evidence="8 10">Peroxin-14</fullName>
    </alternativeName>
</protein>
<evidence type="ECO:0000256" key="2">
    <source>
        <dbReference type="ARBA" id="ARBA00022448"/>
    </source>
</evidence>
<evidence type="ECO:0000256" key="4">
    <source>
        <dbReference type="ARBA" id="ARBA00023010"/>
    </source>
</evidence>
<dbReference type="InterPro" id="IPR025655">
    <property type="entry name" value="PEX14"/>
</dbReference>
<dbReference type="Pfam" id="PF04695">
    <property type="entry name" value="Pex14_N"/>
    <property type="match status" value="1"/>
</dbReference>
<evidence type="ECO:0000313" key="14">
    <source>
        <dbReference type="EMBL" id="PKS12865.1"/>
    </source>
</evidence>
<feature type="compositionally biased region" description="Low complexity" evidence="12">
    <location>
        <begin position="303"/>
        <end position="331"/>
    </location>
</feature>
<organism evidence="14 15">
    <name type="scientific">Lomentospora prolificans</name>
    <dbReference type="NCBI Taxonomy" id="41688"/>
    <lineage>
        <taxon>Eukaryota</taxon>
        <taxon>Fungi</taxon>
        <taxon>Dikarya</taxon>
        <taxon>Ascomycota</taxon>
        <taxon>Pezizomycotina</taxon>
        <taxon>Sordariomycetes</taxon>
        <taxon>Hypocreomycetidae</taxon>
        <taxon>Microascales</taxon>
        <taxon>Microascaceae</taxon>
        <taxon>Lomentospora</taxon>
    </lineage>
</organism>
<evidence type="ECO:0000313" key="15">
    <source>
        <dbReference type="Proteomes" id="UP000233524"/>
    </source>
</evidence>